<feature type="transmembrane region" description="Helical" evidence="8">
    <location>
        <begin position="327"/>
        <end position="343"/>
    </location>
</feature>
<dbReference type="PANTHER" id="PTHR33908">
    <property type="entry name" value="MANNOSYLTRANSFERASE YKCB-RELATED"/>
    <property type="match status" value="1"/>
</dbReference>
<feature type="transmembrane region" description="Helical" evidence="8">
    <location>
        <begin position="213"/>
        <end position="231"/>
    </location>
</feature>
<dbReference type="EMBL" id="FXSZ01000003">
    <property type="protein sequence ID" value="SMO56057.1"/>
    <property type="molecule type" value="Genomic_DNA"/>
</dbReference>
<evidence type="ECO:0000256" key="7">
    <source>
        <dbReference type="ARBA" id="ARBA00023136"/>
    </source>
</evidence>
<dbReference type="GO" id="GO:0010041">
    <property type="term" value="P:response to iron(III) ion"/>
    <property type="evidence" value="ECO:0007669"/>
    <property type="project" value="TreeGrafter"/>
</dbReference>
<evidence type="ECO:0000256" key="5">
    <source>
        <dbReference type="ARBA" id="ARBA00022692"/>
    </source>
</evidence>
<evidence type="ECO:0000256" key="2">
    <source>
        <dbReference type="ARBA" id="ARBA00022475"/>
    </source>
</evidence>
<keyword evidence="6 8" id="KW-1133">Transmembrane helix</keyword>
<feature type="transmembrane region" description="Helical" evidence="8">
    <location>
        <begin position="116"/>
        <end position="133"/>
    </location>
</feature>
<feature type="domain" description="Glycosyltransferase RgtA/B/C/D-like" evidence="9">
    <location>
        <begin position="69"/>
        <end position="230"/>
    </location>
</feature>
<evidence type="ECO:0000313" key="10">
    <source>
        <dbReference type="EMBL" id="SMO56057.1"/>
    </source>
</evidence>
<feature type="transmembrane region" description="Helical" evidence="8">
    <location>
        <begin position="170"/>
        <end position="201"/>
    </location>
</feature>
<evidence type="ECO:0000256" key="8">
    <source>
        <dbReference type="SAM" id="Phobius"/>
    </source>
</evidence>
<comment type="subcellular location">
    <subcellularLocation>
        <location evidence="1">Cell membrane</location>
        <topology evidence="1">Multi-pass membrane protein</topology>
    </subcellularLocation>
</comment>
<gene>
    <name evidence="10" type="ORF">SAMN06265350_103311</name>
</gene>
<dbReference type="RefSeq" id="WP_142602739.1">
    <property type="nucleotide sequence ID" value="NZ_FXSZ01000003.1"/>
</dbReference>
<keyword evidence="2" id="KW-1003">Cell membrane</keyword>
<feature type="transmembrane region" description="Helical" evidence="8">
    <location>
        <begin position="12"/>
        <end position="28"/>
    </location>
</feature>
<evidence type="ECO:0000256" key="4">
    <source>
        <dbReference type="ARBA" id="ARBA00022679"/>
    </source>
</evidence>
<evidence type="ECO:0000259" key="9">
    <source>
        <dbReference type="Pfam" id="PF13231"/>
    </source>
</evidence>
<keyword evidence="4 10" id="KW-0808">Transferase</keyword>
<organism evidence="10 11">
    <name type="scientific">Solitalea koreensis</name>
    <dbReference type="NCBI Taxonomy" id="543615"/>
    <lineage>
        <taxon>Bacteria</taxon>
        <taxon>Pseudomonadati</taxon>
        <taxon>Bacteroidota</taxon>
        <taxon>Sphingobacteriia</taxon>
        <taxon>Sphingobacteriales</taxon>
        <taxon>Sphingobacteriaceae</taxon>
        <taxon>Solitalea</taxon>
    </lineage>
</organism>
<dbReference type="InterPro" id="IPR038731">
    <property type="entry name" value="RgtA/B/C-like"/>
</dbReference>
<proteinExistence type="predicted"/>
<dbReference type="Proteomes" id="UP000315971">
    <property type="component" value="Unassembled WGS sequence"/>
</dbReference>
<accession>A0A521C995</accession>
<protein>
    <submittedName>
        <fullName evidence="10">4-amino-4-deoxy-L-arabinose transferase</fullName>
    </submittedName>
</protein>
<feature type="transmembrane region" description="Helical" evidence="8">
    <location>
        <begin position="355"/>
        <end position="373"/>
    </location>
</feature>
<dbReference type="OrthoDB" id="8353433at2"/>
<reference evidence="10 11" key="1">
    <citation type="submission" date="2017-05" db="EMBL/GenBank/DDBJ databases">
        <authorList>
            <person name="Varghese N."/>
            <person name="Submissions S."/>
        </authorList>
    </citation>
    <scope>NUCLEOTIDE SEQUENCE [LARGE SCALE GENOMIC DNA]</scope>
    <source>
        <strain evidence="10 11">DSM 21342</strain>
    </source>
</reference>
<feature type="transmembrane region" description="Helical" evidence="8">
    <location>
        <begin position="297"/>
        <end position="315"/>
    </location>
</feature>
<dbReference type="GO" id="GO:0016763">
    <property type="term" value="F:pentosyltransferase activity"/>
    <property type="evidence" value="ECO:0007669"/>
    <property type="project" value="TreeGrafter"/>
</dbReference>
<keyword evidence="5 8" id="KW-0812">Transmembrane</keyword>
<keyword evidence="3" id="KW-0328">Glycosyltransferase</keyword>
<feature type="transmembrane region" description="Helical" evidence="8">
    <location>
        <begin position="412"/>
        <end position="431"/>
    </location>
</feature>
<evidence type="ECO:0000313" key="11">
    <source>
        <dbReference type="Proteomes" id="UP000315971"/>
    </source>
</evidence>
<keyword evidence="11" id="KW-1185">Reference proteome</keyword>
<evidence type="ECO:0000256" key="1">
    <source>
        <dbReference type="ARBA" id="ARBA00004651"/>
    </source>
</evidence>
<dbReference type="PANTHER" id="PTHR33908:SF3">
    <property type="entry name" value="UNDECAPRENYL PHOSPHATE-ALPHA-4-AMINO-4-DEOXY-L-ARABINOSE ARABINOSYL TRANSFERASE"/>
    <property type="match status" value="1"/>
</dbReference>
<feature type="transmembrane region" description="Helical" evidence="8">
    <location>
        <begin position="145"/>
        <end position="164"/>
    </location>
</feature>
<feature type="transmembrane region" description="Helical" evidence="8">
    <location>
        <begin position="264"/>
        <end position="285"/>
    </location>
</feature>
<evidence type="ECO:0000256" key="6">
    <source>
        <dbReference type="ARBA" id="ARBA00022989"/>
    </source>
</evidence>
<keyword evidence="7 8" id="KW-0472">Membrane</keyword>
<feature type="transmembrane region" description="Helical" evidence="8">
    <location>
        <begin position="90"/>
        <end position="110"/>
    </location>
</feature>
<dbReference type="AlphaFoldDB" id="A0A521C995"/>
<name>A0A521C995_9SPHI</name>
<dbReference type="InterPro" id="IPR050297">
    <property type="entry name" value="LipidA_mod_glycosyltrf_83"/>
</dbReference>
<feature type="transmembrane region" description="Helical" evidence="8">
    <location>
        <begin position="385"/>
        <end position="403"/>
    </location>
</feature>
<dbReference type="GO" id="GO:0005886">
    <property type="term" value="C:plasma membrane"/>
    <property type="evidence" value="ECO:0007669"/>
    <property type="project" value="UniProtKB-SubCell"/>
</dbReference>
<sequence>MVAEKIIADNRNGINITIILLLAVLLYFPHLGKTPIYILDEAKNAQCAREMMQRGDWIVPTFNQELRTDKPPFHYFFMILAYKIFGVNEFAARFFSAIFGIGTLLVTYFFSRKFLGEMKAFFIVLVLLSSLHFTLEMHLSVPDPYLIFLISTGLFSVFTFLQTAEKKYVWLFYSCIGFGILCKGPVAIVVPGLIVLFYLILEKELSLKKLLQLQPFIGLAIVLLLALPWYYAVYKATDGAWVKGFLFEHNINRFMSAKEGHGGFFLLTAIFIFAGFLPFSVFIVQTVKHVKAFWQNPFIKFSALVSVVFLLFFTVSNTKLPNYPMPAYPFYAVLFGSFLHSWTSREYSGSMKMPFIILFILMLAIPVAIYFVLKNEPPISLLANLSVYFIIFPIGAFLGFYFYQKGNLRESVYAVSGSFMLMAFVFFGWIYPVVYDQNPVNKSLALLNENKPLVAYKIYNPGYNFYLNKPVKLFDDTAQLKAFTKIHPDYILISRESLNPELQSIGAKTVFKGKDIFETPVTIIMQHKL</sequence>
<dbReference type="Pfam" id="PF13231">
    <property type="entry name" value="PMT_2"/>
    <property type="match status" value="1"/>
</dbReference>
<evidence type="ECO:0000256" key="3">
    <source>
        <dbReference type="ARBA" id="ARBA00022676"/>
    </source>
</evidence>
<dbReference type="GO" id="GO:0009103">
    <property type="term" value="P:lipopolysaccharide biosynthetic process"/>
    <property type="evidence" value="ECO:0007669"/>
    <property type="project" value="UniProtKB-ARBA"/>
</dbReference>